<dbReference type="GO" id="GO:0000160">
    <property type="term" value="P:phosphorelay signal transduction system"/>
    <property type="evidence" value="ECO:0007669"/>
    <property type="project" value="UniProtKB-KW"/>
</dbReference>
<dbReference type="Proteomes" id="UP000001868">
    <property type="component" value="Chromosome"/>
</dbReference>
<proteinExistence type="predicted"/>
<feature type="region of interest" description="Disordered" evidence="4">
    <location>
        <begin position="64"/>
        <end position="86"/>
    </location>
</feature>
<evidence type="ECO:0000259" key="5">
    <source>
        <dbReference type="PROSITE" id="PS50110"/>
    </source>
</evidence>
<organism evidence="6 7">
    <name type="scientific">Phenylobacterium zucineum (strain HLK1)</name>
    <dbReference type="NCBI Taxonomy" id="450851"/>
    <lineage>
        <taxon>Bacteria</taxon>
        <taxon>Pseudomonadati</taxon>
        <taxon>Pseudomonadota</taxon>
        <taxon>Alphaproteobacteria</taxon>
        <taxon>Caulobacterales</taxon>
        <taxon>Caulobacteraceae</taxon>
        <taxon>Phenylobacterium</taxon>
    </lineage>
</organism>
<name>B4RHJ5_PHEZH</name>
<evidence type="ECO:0000313" key="7">
    <source>
        <dbReference type="Proteomes" id="UP000001868"/>
    </source>
</evidence>
<dbReference type="KEGG" id="pzu:PHZ_c1041"/>
<dbReference type="PANTHER" id="PTHR45339">
    <property type="entry name" value="HYBRID SIGNAL TRANSDUCTION HISTIDINE KINASE J"/>
    <property type="match status" value="1"/>
</dbReference>
<dbReference type="Gene3D" id="3.40.50.2300">
    <property type="match status" value="1"/>
</dbReference>
<keyword evidence="1 3" id="KW-0597">Phosphoprotein</keyword>
<dbReference type="SMART" id="SM00448">
    <property type="entry name" value="REC"/>
    <property type="match status" value="1"/>
</dbReference>
<keyword evidence="7" id="KW-1185">Reference proteome</keyword>
<feature type="region of interest" description="Disordered" evidence="4">
    <location>
        <begin position="1"/>
        <end position="43"/>
    </location>
</feature>
<dbReference type="EMBL" id="CP000747">
    <property type="protein sequence ID" value="ACG77455.1"/>
    <property type="molecule type" value="Genomic_DNA"/>
</dbReference>
<evidence type="ECO:0000256" key="2">
    <source>
        <dbReference type="ARBA" id="ARBA00023012"/>
    </source>
</evidence>
<sequence>MQIPPRETRRLNRGRPFRAPRPEPQSLAVAGFDWPAPPPTSGVRPALTAVSHVRQRYLSFSAPHSGRIRARSRPRPPKELAVSDAQGPARRLRVLHVDDDAMNLRVVQEILEAFGHSAVMAASGDEALEHLSREAFDVVLMDIHMPGMTGVEAVRRLRASAGPGRDTPVIAVTADVLSRRPQEYVALGFNDFVAKPILVSGLMASVTRAAAARATPLSRAS</sequence>
<dbReference type="eggNOG" id="COG0784">
    <property type="taxonomic scope" value="Bacteria"/>
</dbReference>
<protein>
    <recommendedName>
        <fullName evidence="5">Response regulatory domain-containing protein</fullName>
    </recommendedName>
</protein>
<keyword evidence="2" id="KW-0902">Two-component regulatory system</keyword>
<dbReference type="InterPro" id="IPR011006">
    <property type="entry name" value="CheY-like_superfamily"/>
</dbReference>
<feature type="domain" description="Response regulatory" evidence="5">
    <location>
        <begin position="93"/>
        <end position="210"/>
    </location>
</feature>
<evidence type="ECO:0000256" key="4">
    <source>
        <dbReference type="SAM" id="MobiDB-lite"/>
    </source>
</evidence>
<dbReference type="HOGENOM" id="CLU_1249661_0_0_5"/>
<gene>
    <name evidence="6" type="ordered locus">PHZ_c1041</name>
</gene>
<feature type="modified residue" description="4-aspartylphosphate" evidence="3">
    <location>
        <position position="142"/>
    </location>
</feature>
<dbReference type="STRING" id="450851.PHZ_c1041"/>
<evidence type="ECO:0000256" key="1">
    <source>
        <dbReference type="ARBA" id="ARBA00022553"/>
    </source>
</evidence>
<dbReference type="PROSITE" id="PS50110">
    <property type="entry name" value="RESPONSE_REGULATORY"/>
    <property type="match status" value="1"/>
</dbReference>
<reference evidence="6 7" key="1">
    <citation type="journal article" date="2008" name="BMC Genomics">
        <title>Complete genome of Phenylobacterium zucineum - a novel facultative intracellular bacterium isolated from human erythroleukemia cell line K562.</title>
        <authorList>
            <person name="Luo Y."/>
            <person name="Xu X."/>
            <person name="Ding Z."/>
            <person name="Liu Z."/>
            <person name="Zhang B."/>
            <person name="Yan Z."/>
            <person name="Sun J."/>
            <person name="Hu S."/>
            <person name="Hu X."/>
        </authorList>
    </citation>
    <scope>NUCLEOTIDE SEQUENCE [LARGE SCALE GENOMIC DNA]</scope>
    <source>
        <strain evidence="6 7">HLK1</strain>
    </source>
</reference>
<feature type="compositionally biased region" description="Basic and acidic residues" evidence="4">
    <location>
        <begin position="1"/>
        <end position="10"/>
    </location>
</feature>
<dbReference type="SUPFAM" id="SSF52172">
    <property type="entry name" value="CheY-like"/>
    <property type="match status" value="1"/>
</dbReference>
<dbReference type="AlphaFoldDB" id="B4RHJ5"/>
<dbReference type="CDD" id="cd17546">
    <property type="entry name" value="REC_hyHK_CKI1_RcsC-like"/>
    <property type="match status" value="1"/>
</dbReference>
<feature type="compositionally biased region" description="Basic residues" evidence="4">
    <location>
        <begin position="66"/>
        <end position="75"/>
    </location>
</feature>
<dbReference type="InterPro" id="IPR001789">
    <property type="entry name" value="Sig_transdc_resp-reg_receiver"/>
</dbReference>
<evidence type="ECO:0000256" key="3">
    <source>
        <dbReference type="PROSITE-ProRule" id="PRU00169"/>
    </source>
</evidence>
<evidence type="ECO:0000313" key="6">
    <source>
        <dbReference type="EMBL" id="ACG77455.1"/>
    </source>
</evidence>
<accession>B4RHJ5</accession>
<dbReference type="PANTHER" id="PTHR45339:SF1">
    <property type="entry name" value="HYBRID SIGNAL TRANSDUCTION HISTIDINE KINASE J"/>
    <property type="match status" value="1"/>
</dbReference>
<dbReference type="Pfam" id="PF00072">
    <property type="entry name" value="Response_reg"/>
    <property type="match status" value="1"/>
</dbReference>